<keyword evidence="3" id="KW-1185">Reference proteome</keyword>
<feature type="transmembrane region" description="Helical" evidence="1">
    <location>
        <begin position="12"/>
        <end position="31"/>
    </location>
</feature>
<accession>A0AAU9TWE9</accession>
<keyword evidence="1" id="KW-0812">Transmembrane</keyword>
<sequence>MSLVVTTDHVSMIGGCATLCGVLVAVCAACWRRSSPTDKPEEVTECGVYTVSSDARLGQIETTLRPLAALHKKIDS</sequence>
<evidence type="ECO:0000256" key="1">
    <source>
        <dbReference type="SAM" id="Phobius"/>
    </source>
</evidence>
<proteinExistence type="predicted"/>
<reference evidence="2" key="1">
    <citation type="submission" date="2022-03" db="EMBL/GenBank/DDBJ databases">
        <authorList>
            <person name="Tunstrom K."/>
        </authorList>
    </citation>
    <scope>NUCLEOTIDE SEQUENCE</scope>
</reference>
<dbReference type="EMBL" id="CAKOGL010000008">
    <property type="protein sequence ID" value="CAH2089769.1"/>
    <property type="molecule type" value="Genomic_DNA"/>
</dbReference>
<comment type="caution">
    <text evidence="2">The sequence shown here is derived from an EMBL/GenBank/DDBJ whole genome shotgun (WGS) entry which is preliminary data.</text>
</comment>
<evidence type="ECO:0000313" key="2">
    <source>
        <dbReference type="EMBL" id="CAH2089769.1"/>
    </source>
</evidence>
<dbReference type="AlphaFoldDB" id="A0AAU9TWE9"/>
<keyword evidence="1" id="KW-0472">Membrane</keyword>
<gene>
    <name evidence="2" type="ORF">EEDITHA_LOCUS5790</name>
</gene>
<evidence type="ECO:0000313" key="3">
    <source>
        <dbReference type="Proteomes" id="UP001153954"/>
    </source>
</evidence>
<organism evidence="2 3">
    <name type="scientific">Euphydryas editha</name>
    <name type="common">Edith's checkerspot</name>
    <dbReference type="NCBI Taxonomy" id="104508"/>
    <lineage>
        <taxon>Eukaryota</taxon>
        <taxon>Metazoa</taxon>
        <taxon>Ecdysozoa</taxon>
        <taxon>Arthropoda</taxon>
        <taxon>Hexapoda</taxon>
        <taxon>Insecta</taxon>
        <taxon>Pterygota</taxon>
        <taxon>Neoptera</taxon>
        <taxon>Endopterygota</taxon>
        <taxon>Lepidoptera</taxon>
        <taxon>Glossata</taxon>
        <taxon>Ditrysia</taxon>
        <taxon>Papilionoidea</taxon>
        <taxon>Nymphalidae</taxon>
        <taxon>Nymphalinae</taxon>
        <taxon>Euphydryas</taxon>
    </lineage>
</organism>
<keyword evidence="1" id="KW-1133">Transmembrane helix</keyword>
<protein>
    <submittedName>
        <fullName evidence="2">Uncharacterized protein</fullName>
    </submittedName>
</protein>
<name>A0AAU9TWE9_EUPED</name>
<dbReference type="Proteomes" id="UP001153954">
    <property type="component" value="Unassembled WGS sequence"/>
</dbReference>